<dbReference type="PANTHER" id="PTHR43313">
    <property type="entry name" value="SHORT-CHAIN DEHYDROGENASE/REDUCTASE FAMILY 9C"/>
    <property type="match status" value="1"/>
</dbReference>
<dbReference type="Pfam" id="PF00106">
    <property type="entry name" value="adh_short"/>
    <property type="match status" value="1"/>
</dbReference>
<gene>
    <name evidence="1" type="ORF">BK664_16080</name>
</gene>
<dbReference type="SUPFAM" id="SSF51735">
    <property type="entry name" value="NAD(P)-binding Rossmann-fold domains"/>
    <property type="match status" value="1"/>
</dbReference>
<dbReference type="GO" id="GO:0008202">
    <property type="term" value="P:steroid metabolic process"/>
    <property type="evidence" value="ECO:0007669"/>
    <property type="project" value="TreeGrafter"/>
</dbReference>
<dbReference type="Proteomes" id="UP000286351">
    <property type="component" value="Unassembled WGS sequence"/>
</dbReference>
<dbReference type="InterPro" id="IPR036291">
    <property type="entry name" value="NAD(P)-bd_dom_sf"/>
</dbReference>
<evidence type="ECO:0000313" key="1">
    <source>
        <dbReference type="EMBL" id="RON37927.1"/>
    </source>
</evidence>
<dbReference type="InterPro" id="IPR020904">
    <property type="entry name" value="Sc_DH/Rdtase_CS"/>
</dbReference>
<sequence>MLGVVQNEGQLVAAREAGARDCLVCDITDSQAVAVAIDQLLTLSSGQISALIVSAAMQPVGAVETIARVDLERLFAVNVFGALEVIQGLLPALRRSKGRIVLFSSLAGRMALPLVGAYAATKFAIEGLADSLRRELRSSGVSVSLVEPGGVNTPMAAAQGVLAERGLAGLSPELRGVYGSLYSGYRAMTAKALRFASNPADVARIACKAAIGSAVPRVRYVSGTDAKLMLMLARWLPVSWLDALLVKVSQAK</sequence>
<comment type="caution">
    <text evidence="1">The sequence shown here is derived from an EMBL/GenBank/DDBJ whole genome shotgun (WGS) entry which is preliminary data.</text>
</comment>
<dbReference type="InterPro" id="IPR002347">
    <property type="entry name" value="SDR_fam"/>
</dbReference>
<dbReference type="AlphaFoldDB" id="A0A423JJN8"/>
<dbReference type="Gene3D" id="3.40.50.720">
    <property type="entry name" value="NAD(P)-binding Rossmann-like Domain"/>
    <property type="match status" value="1"/>
</dbReference>
<dbReference type="PRINTS" id="PR00081">
    <property type="entry name" value="GDHRDH"/>
</dbReference>
<evidence type="ECO:0008006" key="3">
    <source>
        <dbReference type="Google" id="ProtNLM"/>
    </source>
</evidence>
<dbReference type="PANTHER" id="PTHR43313:SF1">
    <property type="entry name" value="3BETA-HYDROXYSTEROID DEHYDROGENASE DHS-16"/>
    <property type="match status" value="1"/>
</dbReference>
<proteinExistence type="predicted"/>
<dbReference type="EMBL" id="MOBO01000013">
    <property type="protein sequence ID" value="RON37927.1"/>
    <property type="molecule type" value="Genomic_DNA"/>
</dbReference>
<reference evidence="1 2" key="1">
    <citation type="submission" date="2016-10" db="EMBL/GenBank/DDBJ databases">
        <title>Comparative genome analysis of multiple Pseudomonas spp. focuses on biocontrol and plant growth promoting traits.</title>
        <authorList>
            <person name="Tao X.-Y."/>
            <person name="Taylor C.G."/>
        </authorList>
    </citation>
    <scope>NUCLEOTIDE SEQUENCE [LARGE SCALE GENOMIC DNA]</scope>
    <source>
        <strain evidence="1 2">38D4</strain>
    </source>
</reference>
<evidence type="ECO:0000313" key="2">
    <source>
        <dbReference type="Proteomes" id="UP000286351"/>
    </source>
</evidence>
<protein>
    <recommendedName>
        <fullName evidence="3">Short-chain dehydrogenase</fullName>
    </recommendedName>
</protein>
<dbReference type="GO" id="GO:0016491">
    <property type="term" value="F:oxidoreductase activity"/>
    <property type="evidence" value="ECO:0007669"/>
    <property type="project" value="TreeGrafter"/>
</dbReference>
<organism evidence="1 2">
    <name type="scientific">Pseudomonas brassicacearum</name>
    <dbReference type="NCBI Taxonomy" id="930166"/>
    <lineage>
        <taxon>Bacteria</taxon>
        <taxon>Pseudomonadati</taxon>
        <taxon>Pseudomonadota</taxon>
        <taxon>Gammaproteobacteria</taxon>
        <taxon>Pseudomonadales</taxon>
        <taxon>Pseudomonadaceae</taxon>
        <taxon>Pseudomonas</taxon>
    </lineage>
</organism>
<name>A0A423JJN8_9PSED</name>
<accession>A0A423JJN8</accession>
<dbReference type="PROSITE" id="PS00061">
    <property type="entry name" value="ADH_SHORT"/>
    <property type="match status" value="1"/>
</dbReference>